<evidence type="ECO:0000256" key="2">
    <source>
        <dbReference type="SAM" id="Phobius"/>
    </source>
</evidence>
<dbReference type="InterPro" id="IPR001387">
    <property type="entry name" value="Cro/C1-type_HTH"/>
</dbReference>
<feature type="region of interest" description="Disordered" evidence="1">
    <location>
        <begin position="274"/>
        <end position="305"/>
    </location>
</feature>
<dbReference type="CDD" id="cd00093">
    <property type="entry name" value="HTH_XRE"/>
    <property type="match status" value="1"/>
</dbReference>
<dbReference type="Pfam" id="PF13560">
    <property type="entry name" value="HTH_31"/>
    <property type="match status" value="1"/>
</dbReference>
<feature type="transmembrane region" description="Helical" evidence="2">
    <location>
        <begin position="137"/>
        <end position="161"/>
    </location>
</feature>
<dbReference type="Gene3D" id="1.10.260.40">
    <property type="entry name" value="lambda repressor-like DNA-binding domains"/>
    <property type="match status" value="1"/>
</dbReference>
<keyword evidence="2" id="KW-0812">Transmembrane</keyword>
<evidence type="ECO:0000256" key="1">
    <source>
        <dbReference type="SAM" id="MobiDB-lite"/>
    </source>
</evidence>
<keyword evidence="2" id="KW-1133">Transmembrane helix</keyword>
<evidence type="ECO:0000313" key="4">
    <source>
        <dbReference type="Proteomes" id="UP001056374"/>
    </source>
</evidence>
<gene>
    <name evidence="3" type="ORF">NFX46_02815</name>
</gene>
<dbReference type="Proteomes" id="UP001056374">
    <property type="component" value="Chromosome"/>
</dbReference>
<dbReference type="Pfam" id="PF10901">
    <property type="entry name" value="DUF2690"/>
    <property type="match status" value="1"/>
</dbReference>
<sequence length="305" mass="32217">MTTPSPTPAPALSQDLSAERVRLVSALRDLRKRTDLSLAGLAAKTTFSKSSWERYLNGRTLPPRAAVEELCGLVGEPPGRCLALWELADTEARGRVRKAPTGKRTAPRTALRAAPPPTPSPPVAPMPPAARLGHRQAMALAVLASMCAVVVGAVTLSLLLISRDHATPRATASTGPLCRGTACAGKDPMDMRCADAPTTLLRHRTTGGAWLELRHSRECGASWARMWGTRIGDRLKMTPGARTNQIRNRADADAYVYTPMSATRPGTLVRACLVPADGSDGDGDGGSSGRTDGSGSEACIESRVH</sequence>
<feature type="compositionally biased region" description="Pro residues" evidence="1">
    <location>
        <begin position="114"/>
        <end position="123"/>
    </location>
</feature>
<feature type="region of interest" description="Disordered" evidence="1">
    <location>
        <begin position="96"/>
        <end position="123"/>
    </location>
</feature>
<dbReference type="EMBL" id="CP099468">
    <property type="protein sequence ID" value="USQ82795.1"/>
    <property type="molecule type" value="Genomic_DNA"/>
</dbReference>
<dbReference type="InterPro" id="IPR021224">
    <property type="entry name" value="DUF2690"/>
</dbReference>
<dbReference type="RefSeq" id="WP_252545457.1">
    <property type="nucleotide sequence ID" value="NZ_CP099468.1"/>
</dbReference>
<keyword evidence="4" id="KW-1185">Reference proteome</keyword>
<protein>
    <submittedName>
        <fullName evidence="3">XRE family transcriptional regulator</fullName>
    </submittedName>
</protein>
<dbReference type="InterPro" id="IPR010982">
    <property type="entry name" value="Lambda_DNA-bd_dom_sf"/>
</dbReference>
<dbReference type="SUPFAM" id="SSF47413">
    <property type="entry name" value="lambda repressor-like DNA-binding domains"/>
    <property type="match status" value="1"/>
</dbReference>
<evidence type="ECO:0000313" key="3">
    <source>
        <dbReference type="EMBL" id="USQ82795.1"/>
    </source>
</evidence>
<reference evidence="3" key="1">
    <citation type="submission" date="2022-06" db="EMBL/GenBank/DDBJ databases">
        <title>Complete genome sequence of soil microorganisms Streptomyces sp. Qhu-M197 isolated from Alpine meadows habitats on the Tibetan Plateau.</title>
        <authorList>
            <person name="Zhang B."/>
            <person name="Xiang X."/>
            <person name="Fan J."/>
        </authorList>
    </citation>
    <scope>NUCLEOTIDE SEQUENCE</scope>
    <source>
        <strain evidence="3">Qhu-M197</strain>
    </source>
</reference>
<keyword evidence="2" id="KW-0472">Membrane</keyword>
<accession>A0ABY4Z1E3</accession>
<proteinExistence type="predicted"/>
<organism evidence="3 4">
    <name type="scientific">Streptomyces phaeoluteigriseus</name>
    <dbReference type="NCBI Taxonomy" id="114686"/>
    <lineage>
        <taxon>Bacteria</taxon>
        <taxon>Bacillati</taxon>
        <taxon>Actinomycetota</taxon>
        <taxon>Actinomycetes</taxon>
        <taxon>Kitasatosporales</taxon>
        <taxon>Streptomycetaceae</taxon>
        <taxon>Streptomyces</taxon>
        <taxon>Streptomyces aurantiacus group</taxon>
    </lineage>
</organism>
<name>A0ABY4Z1E3_9ACTN</name>